<evidence type="ECO:0000256" key="3">
    <source>
        <dbReference type="ARBA" id="ARBA00023163"/>
    </source>
</evidence>
<sequence length="384" mass="43045">MPYKRHAALFAGTQQYAREHGWESIIDEFVAENLPARSKSNLPYDGVIARTSDKLHRRASSLGLPLVNVWFNSPIMTKRPGVFPDFAAIGRLKAEHLLARGFRRFAAILREDRGQRLETAAFIDTVEKAGFACAKATIPLHSTRDHATWVKLQQIISASMDCWQPPVGVTAHDESVGRMILQMCGTRDWHVPRDVAIIAGWNEDVLCNDPRPSLTSVEPGYEQIGYAAARMLDGLMDEADTAKRSAKRPNLTRVMMPPQGVIVRESTDFYAVEDEIVAAALQFIAAHSHAAINPNDVAKSVSQEPRTLRRRFRRFLGRPIASEIRRARIERAKRELLQSDRSLDAIAFDVGFETGRQLRDAFRRELGVTPGEFRHQERSGGSPA</sequence>
<dbReference type="SUPFAM" id="SSF53822">
    <property type="entry name" value="Periplasmic binding protein-like I"/>
    <property type="match status" value="1"/>
</dbReference>
<dbReference type="InterPro" id="IPR046335">
    <property type="entry name" value="LacI/GalR-like_sensor"/>
</dbReference>
<dbReference type="InterPro" id="IPR018060">
    <property type="entry name" value="HTH_AraC"/>
</dbReference>
<dbReference type="GO" id="GO:0000976">
    <property type="term" value="F:transcription cis-regulatory region binding"/>
    <property type="evidence" value="ECO:0007669"/>
    <property type="project" value="TreeGrafter"/>
</dbReference>
<dbReference type="PANTHER" id="PTHR30146">
    <property type="entry name" value="LACI-RELATED TRANSCRIPTIONAL REPRESSOR"/>
    <property type="match status" value="1"/>
</dbReference>
<proteinExistence type="predicted"/>
<dbReference type="AlphaFoldDB" id="A0A2S8GMY1"/>
<dbReference type="PANTHER" id="PTHR30146:SF24">
    <property type="entry name" value="XYLOSE OPERON REGULATORY PROTEIN"/>
    <property type="match status" value="1"/>
</dbReference>
<feature type="domain" description="HTH araC/xylS-type" evidence="4">
    <location>
        <begin position="278"/>
        <end position="376"/>
    </location>
</feature>
<dbReference type="Gene3D" id="3.40.50.2300">
    <property type="match status" value="2"/>
</dbReference>
<reference evidence="5 6" key="1">
    <citation type="submission" date="2018-02" db="EMBL/GenBank/DDBJ databases">
        <title>Comparative genomes isolates from brazilian mangrove.</title>
        <authorList>
            <person name="Araujo J.E."/>
            <person name="Taketani R.G."/>
            <person name="Silva M.C.P."/>
            <person name="Loureco M.V."/>
            <person name="Andreote F.D."/>
        </authorList>
    </citation>
    <scope>NUCLEOTIDE SEQUENCE [LARGE SCALE GENOMIC DNA]</scope>
    <source>
        <strain evidence="5 6">Nap-Phe MGV</strain>
    </source>
</reference>
<dbReference type="PROSITE" id="PS00041">
    <property type="entry name" value="HTH_ARAC_FAMILY_1"/>
    <property type="match status" value="1"/>
</dbReference>
<dbReference type="InterPro" id="IPR028082">
    <property type="entry name" value="Peripla_BP_I"/>
</dbReference>
<dbReference type="PROSITE" id="PS01124">
    <property type="entry name" value="HTH_ARAC_FAMILY_2"/>
    <property type="match status" value="1"/>
</dbReference>
<dbReference type="InterPro" id="IPR018062">
    <property type="entry name" value="HTH_AraC-typ_CS"/>
</dbReference>
<keyword evidence="2" id="KW-0238">DNA-binding</keyword>
<evidence type="ECO:0000256" key="1">
    <source>
        <dbReference type="ARBA" id="ARBA00023015"/>
    </source>
</evidence>
<evidence type="ECO:0000313" key="6">
    <source>
        <dbReference type="Proteomes" id="UP000237819"/>
    </source>
</evidence>
<dbReference type="SMART" id="SM00342">
    <property type="entry name" value="HTH_ARAC"/>
    <property type="match status" value="1"/>
</dbReference>
<organism evidence="5 6">
    <name type="scientific">Blastopirellula marina</name>
    <dbReference type="NCBI Taxonomy" id="124"/>
    <lineage>
        <taxon>Bacteria</taxon>
        <taxon>Pseudomonadati</taxon>
        <taxon>Planctomycetota</taxon>
        <taxon>Planctomycetia</taxon>
        <taxon>Pirellulales</taxon>
        <taxon>Pirellulaceae</taxon>
        <taxon>Blastopirellula</taxon>
    </lineage>
</organism>
<dbReference type="Proteomes" id="UP000237819">
    <property type="component" value="Unassembled WGS sequence"/>
</dbReference>
<gene>
    <name evidence="5" type="ORF">C5Y93_12380</name>
</gene>
<dbReference type="Gene3D" id="1.10.10.60">
    <property type="entry name" value="Homeodomain-like"/>
    <property type="match status" value="1"/>
</dbReference>
<evidence type="ECO:0000313" key="5">
    <source>
        <dbReference type="EMBL" id="PQO45721.1"/>
    </source>
</evidence>
<dbReference type="GO" id="GO:0003700">
    <property type="term" value="F:DNA-binding transcription factor activity"/>
    <property type="evidence" value="ECO:0007669"/>
    <property type="project" value="InterPro"/>
</dbReference>
<dbReference type="Pfam" id="PF12833">
    <property type="entry name" value="HTH_18"/>
    <property type="match status" value="1"/>
</dbReference>
<keyword evidence="3" id="KW-0804">Transcription</keyword>
<dbReference type="SUPFAM" id="SSF46689">
    <property type="entry name" value="Homeodomain-like"/>
    <property type="match status" value="1"/>
</dbReference>
<keyword evidence="1" id="KW-0805">Transcription regulation</keyword>
<evidence type="ECO:0000256" key="2">
    <source>
        <dbReference type="ARBA" id="ARBA00023125"/>
    </source>
</evidence>
<dbReference type="InterPro" id="IPR009057">
    <property type="entry name" value="Homeodomain-like_sf"/>
</dbReference>
<accession>A0A2S8GMY1</accession>
<protein>
    <recommendedName>
        <fullName evidence="4">HTH araC/xylS-type domain-containing protein</fullName>
    </recommendedName>
</protein>
<name>A0A2S8GMY1_9BACT</name>
<dbReference type="EMBL" id="PUHZ01000013">
    <property type="protein sequence ID" value="PQO45721.1"/>
    <property type="molecule type" value="Genomic_DNA"/>
</dbReference>
<dbReference type="Pfam" id="PF13377">
    <property type="entry name" value="Peripla_BP_3"/>
    <property type="match status" value="1"/>
</dbReference>
<comment type="caution">
    <text evidence="5">The sequence shown here is derived from an EMBL/GenBank/DDBJ whole genome shotgun (WGS) entry which is preliminary data.</text>
</comment>
<evidence type="ECO:0000259" key="4">
    <source>
        <dbReference type="PROSITE" id="PS01124"/>
    </source>
</evidence>